<reference evidence="4" key="1">
    <citation type="journal article" date="2019" name="Int. J. Syst. Evol. Microbiol.">
        <title>The Global Catalogue of Microorganisms (GCM) 10K type strain sequencing project: providing services to taxonomists for standard genome sequencing and annotation.</title>
        <authorList>
            <consortium name="The Broad Institute Genomics Platform"/>
            <consortium name="The Broad Institute Genome Sequencing Center for Infectious Disease"/>
            <person name="Wu L."/>
            <person name="Ma J."/>
        </authorList>
    </citation>
    <scope>NUCLEOTIDE SEQUENCE [LARGE SCALE GENOMIC DNA]</scope>
    <source>
        <strain evidence="4">CGMCC 4.1621</strain>
    </source>
</reference>
<evidence type="ECO:0000313" key="4">
    <source>
        <dbReference type="Proteomes" id="UP001596410"/>
    </source>
</evidence>
<gene>
    <name evidence="3" type="ORF">ACFQIC_18940</name>
</gene>
<evidence type="ECO:0000256" key="2">
    <source>
        <dbReference type="HAMAP-Rule" id="MF_01448"/>
    </source>
</evidence>
<accession>A0ABW2ER42</accession>
<evidence type="ECO:0000313" key="3">
    <source>
        <dbReference type="EMBL" id="MFC7063878.1"/>
    </source>
</evidence>
<keyword evidence="4" id="KW-1185">Reference proteome</keyword>
<dbReference type="NCBIfam" id="NF010222">
    <property type="entry name" value="PRK13678.2-5"/>
    <property type="match status" value="1"/>
</dbReference>
<organism evidence="3 4">
    <name type="scientific">Halobacillus seohaensis</name>
    <dbReference type="NCBI Taxonomy" id="447421"/>
    <lineage>
        <taxon>Bacteria</taxon>
        <taxon>Bacillati</taxon>
        <taxon>Bacillota</taxon>
        <taxon>Bacilli</taxon>
        <taxon>Bacillales</taxon>
        <taxon>Bacillaceae</taxon>
        <taxon>Halobacillus</taxon>
    </lineage>
</organism>
<sequence>MALEKEERITIPDENGDEHLFEVLFTFDVEQTESTYIAVSPAEPSEDEDVEVFTFRYEEKADEGEDLALYQIESDEEWELVDEKLNALIDQDLN</sequence>
<dbReference type="PANTHER" id="PTHR40066">
    <property type="entry name" value="UPF0473 PROTEIN CBO2561/CLC_2432"/>
    <property type="match status" value="1"/>
</dbReference>
<comment type="caution">
    <text evidence="3">The sequence shown here is derived from an EMBL/GenBank/DDBJ whole genome shotgun (WGS) entry which is preliminary data.</text>
</comment>
<evidence type="ECO:0000256" key="1">
    <source>
        <dbReference type="ARBA" id="ARBA00008439"/>
    </source>
</evidence>
<dbReference type="Proteomes" id="UP001596410">
    <property type="component" value="Unassembled WGS sequence"/>
</dbReference>
<comment type="similarity">
    <text evidence="1 2">Belongs to the UPF0473 family.</text>
</comment>
<dbReference type="PANTHER" id="PTHR40066:SF1">
    <property type="entry name" value="UPF0473 PROTEIN CBO2561_CLC_2432"/>
    <property type="match status" value="1"/>
</dbReference>
<dbReference type="EMBL" id="JBHSZV010000061">
    <property type="protein sequence ID" value="MFC7063878.1"/>
    <property type="molecule type" value="Genomic_DNA"/>
</dbReference>
<dbReference type="RefSeq" id="WP_204710710.1">
    <property type="nucleotide sequence ID" value="NZ_JBHSZV010000061.1"/>
</dbReference>
<dbReference type="InterPro" id="IPR009711">
    <property type="entry name" value="UPF0473"/>
</dbReference>
<dbReference type="Pfam" id="PF06949">
    <property type="entry name" value="DUF1292"/>
    <property type="match status" value="1"/>
</dbReference>
<name>A0ABW2ER42_9BACI</name>
<proteinExistence type="inferred from homology"/>
<protein>
    <recommendedName>
        <fullName evidence="2">UPF0473 protein ACFQIC_18940</fullName>
    </recommendedName>
</protein>
<dbReference type="HAMAP" id="MF_01448">
    <property type="entry name" value="UPF0473"/>
    <property type="match status" value="1"/>
</dbReference>